<keyword evidence="11" id="KW-1185">Reference proteome</keyword>
<dbReference type="AlphaFoldDB" id="A0A6P3XFD2"/>
<evidence type="ECO:0000256" key="1">
    <source>
        <dbReference type="ARBA" id="ARBA00004651"/>
    </source>
</evidence>
<dbReference type="GO" id="GO:0007165">
    <property type="term" value="P:signal transduction"/>
    <property type="evidence" value="ECO:0007669"/>
    <property type="project" value="UniProtKB-KW"/>
</dbReference>
<organism evidence="11 12">
    <name type="scientific">Dinoponera quadriceps</name>
    <name type="common">South American ant</name>
    <dbReference type="NCBI Taxonomy" id="609295"/>
    <lineage>
        <taxon>Eukaryota</taxon>
        <taxon>Metazoa</taxon>
        <taxon>Ecdysozoa</taxon>
        <taxon>Arthropoda</taxon>
        <taxon>Hexapoda</taxon>
        <taxon>Insecta</taxon>
        <taxon>Pterygota</taxon>
        <taxon>Neoptera</taxon>
        <taxon>Endopterygota</taxon>
        <taxon>Hymenoptera</taxon>
        <taxon>Apocrita</taxon>
        <taxon>Aculeata</taxon>
        <taxon>Formicoidea</taxon>
        <taxon>Formicidae</taxon>
        <taxon>Ponerinae</taxon>
        <taxon>Ponerini</taxon>
        <taxon>Dinoponera</taxon>
    </lineage>
</organism>
<feature type="non-terminal residue" evidence="12">
    <location>
        <position position="242"/>
    </location>
</feature>
<evidence type="ECO:0000313" key="12">
    <source>
        <dbReference type="RefSeq" id="XP_014476947.1"/>
    </source>
</evidence>
<dbReference type="Proteomes" id="UP000515204">
    <property type="component" value="Unplaced"/>
</dbReference>
<dbReference type="KEGG" id="dqu:106745655"/>
<dbReference type="PANTHER" id="PTHR21137:SF35">
    <property type="entry name" value="ODORANT RECEPTOR 19A-RELATED"/>
    <property type="match status" value="1"/>
</dbReference>
<proteinExistence type="predicted"/>
<sequence>MDDDWCVSMHVGQHLYLMTTKANISHFFSKTVFSFTTIAGLFYLLGDYALRFLHLAKDVNVSSRQFPLKVQFPFEHANESPTYELLFVIVFFHGMLNGYSIIILNLLILSMVLHASGQIDIICHEFKNISGDTPLYGSSASKIGMLIERHNRSVHGEAGIMLLVKAVFAGGVLMVEIFVFCFAGEYLSHKSKSIAEAAYDSLWYDMSPNYGKMVSFVIMRSQKQVTFTAGGLTNLSLETFAN</sequence>
<evidence type="ECO:0000256" key="6">
    <source>
        <dbReference type="ARBA" id="ARBA00022989"/>
    </source>
</evidence>
<evidence type="ECO:0000256" key="7">
    <source>
        <dbReference type="ARBA" id="ARBA00023136"/>
    </source>
</evidence>
<dbReference type="Pfam" id="PF02949">
    <property type="entry name" value="7tm_6"/>
    <property type="match status" value="2"/>
</dbReference>
<evidence type="ECO:0000256" key="10">
    <source>
        <dbReference type="SAM" id="Phobius"/>
    </source>
</evidence>
<feature type="transmembrane region" description="Helical" evidence="10">
    <location>
        <begin position="160"/>
        <end position="183"/>
    </location>
</feature>
<keyword evidence="4 10" id="KW-0812">Transmembrane</keyword>
<dbReference type="GO" id="GO:0005886">
    <property type="term" value="C:plasma membrane"/>
    <property type="evidence" value="ECO:0007669"/>
    <property type="project" value="UniProtKB-SubCell"/>
</dbReference>
<evidence type="ECO:0000313" key="11">
    <source>
        <dbReference type="Proteomes" id="UP000515204"/>
    </source>
</evidence>
<dbReference type="RefSeq" id="XP_014476947.1">
    <property type="nucleotide sequence ID" value="XM_014621461.1"/>
</dbReference>
<protein>
    <submittedName>
        <fullName evidence="12">Odorant receptor 4-like</fullName>
    </submittedName>
</protein>
<feature type="transmembrane region" description="Helical" evidence="10">
    <location>
        <begin position="85"/>
        <end position="108"/>
    </location>
</feature>
<evidence type="ECO:0000256" key="3">
    <source>
        <dbReference type="ARBA" id="ARBA00022606"/>
    </source>
</evidence>
<dbReference type="PANTHER" id="PTHR21137">
    <property type="entry name" value="ODORANT RECEPTOR"/>
    <property type="match status" value="1"/>
</dbReference>
<dbReference type="GO" id="GO:0005549">
    <property type="term" value="F:odorant binding"/>
    <property type="evidence" value="ECO:0007669"/>
    <property type="project" value="InterPro"/>
</dbReference>
<keyword evidence="5" id="KW-0552">Olfaction</keyword>
<dbReference type="GeneID" id="106745655"/>
<evidence type="ECO:0000256" key="9">
    <source>
        <dbReference type="ARBA" id="ARBA00023224"/>
    </source>
</evidence>
<feature type="transmembrane region" description="Helical" evidence="10">
    <location>
        <begin position="27"/>
        <end position="45"/>
    </location>
</feature>
<evidence type="ECO:0000256" key="5">
    <source>
        <dbReference type="ARBA" id="ARBA00022725"/>
    </source>
</evidence>
<comment type="subcellular location">
    <subcellularLocation>
        <location evidence="1">Cell membrane</location>
        <topology evidence="1">Multi-pass membrane protein</topology>
    </subcellularLocation>
</comment>
<keyword evidence="9" id="KW-0807">Transducer</keyword>
<keyword evidence="8" id="KW-0675">Receptor</keyword>
<evidence type="ECO:0000256" key="8">
    <source>
        <dbReference type="ARBA" id="ARBA00023170"/>
    </source>
</evidence>
<dbReference type="GO" id="GO:0004984">
    <property type="term" value="F:olfactory receptor activity"/>
    <property type="evidence" value="ECO:0007669"/>
    <property type="project" value="InterPro"/>
</dbReference>
<evidence type="ECO:0000256" key="4">
    <source>
        <dbReference type="ARBA" id="ARBA00022692"/>
    </source>
</evidence>
<name>A0A6P3XFD2_DINQU</name>
<reference evidence="12" key="1">
    <citation type="submission" date="2025-08" db="UniProtKB">
        <authorList>
            <consortium name="RefSeq"/>
        </authorList>
    </citation>
    <scope>IDENTIFICATION</scope>
</reference>
<keyword evidence="6 10" id="KW-1133">Transmembrane helix</keyword>
<gene>
    <name evidence="12" type="primary">LOC106745655</name>
</gene>
<keyword evidence="3" id="KW-0716">Sensory transduction</keyword>
<keyword evidence="7 10" id="KW-0472">Membrane</keyword>
<accession>A0A6P3XFD2</accession>
<evidence type="ECO:0000256" key="2">
    <source>
        <dbReference type="ARBA" id="ARBA00022475"/>
    </source>
</evidence>
<keyword evidence="2" id="KW-1003">Cell membrane</keyword>
<dbReference type="OrthoDB" id="6765072at2759"/>
<dbReference type="InterPro" id="IPR004117">
    <property type="entry name" value="7tm6_olfct_rcpt"/>
</dbReference>